<keyword evidence="6" id="KW-0813">Transport</keyword>
<comment type="similarity">
    <text evidence="6">Belongs to the exbB/tolQ family.</text>
</comment>
<protein>
    <recommendedName>
        <fullName evidence="8">MotA/TolQ/ExbB proton channel domain-containing protein</fullName>
    </recommendedName>
</protein>
<keyword evidence="4 7" id="KW-1133">Transmembrane helix</keyword>
<keyword evidence="2" id="KW-1003">Cell membrane</keyword>
<dbReference type="Proteomes" id="UP000552954">
    <property type="component" value="Unassembled WGS sequence"/>
</dbReference>
<feature type="transmembrane region" description="Helical" evidence="7">
    <location>
        <begin position="7"/>
        <end position="29"/>
    </location>
</feature>
<dbReference type="GO" id="GO:0015031">
    <property type="term" value="P:protein transport"/>
    <property type="evidence" value="ECO:0007669"/>
    <property type="project" value="UniProtKB-KW"/>
</dbReference>
<keyword evidence="5 7" id="KW-0472">Membrane</keyword>
<reference evidence="9 10" key="1">
    <citation type="submission" date="2020-05" db="EMBL/GenBank/DDBJ databases">
        <authorList>
            <person name="Khan S.A."/>
            <person name="Jeon C.O."/>
            <person name="Chun B.H."/>
        </authorList>
    </citation>
    <scope>NUCLEOTIDE SEQUENCE [LARGE SCALE GENOMIC DNA]</scope>
    <source>
        <strain evidence="9 10">B156</strain>
    </source>
</reference>
<evidence type="ECO:0000313" key="10">
    <source>
        <dbReference type="Proteomes" id="UP000552954"/>
    </source>
</evidence>
<keyword evidence="10" id="KW-1185">Reference proteome</keyword>
<dbReference type="AlphaFoldDB" id="A0A849K6F9"/>
<dbReference type="EMBL" id="JABFCS010000001">
    <property type="protein sequence ID" value="NNU41994.1"/>
    <property type="molecule type" value="Genomic_DNA"/>
</dbReference>
<dbReference type="RefSeq" id="WP_171556403.1">
    <property type="nucleotide sequence ID" value="NZ_JABFCS010000001.1"/>
</dbReference>
<evidence type="ECO:0000256" key="4">
    <source>
        <dbReference type="ARBA" id="ARBA00022989"/>
    </source>
</evidence>
<proteinExistence type="inferred from homology"/>
<keyword evidence="6" id="KW-0653">Protein transport</keyword>
<feature type="transmembrane region" description="Helical" evidence="7">
    <location>
        <begin position="127"/>
        <end position="150"/>
    </location>
</feature>
<sequence length="156" mass="16936">MVSYLRWWLLFLCSGVGLVLAAISGHLGAMWNIDAHKISSITVATYFLVTVFIGRLTWRIARGDRTWHVRYQEGYDYAVTLMTMLGLIGTVVGFMELLATSFGSLASADVTQAREAIGTLTAGSSTALVNTLVGLLGAVGLKLQVINLNLAARRER</sequence>
<reference evidence="9 10" key="2">
    <citation type="submission" date="2020-06" db="EMBL/GenBank/DDBJ databases">
        <title>Ramlibacter rhizophilus sp. nov., isolated from rhizosphere soil of national flower Mugunghwa from South Korea.</title>
        <authorList>
            <person name="Zheng-Fei Y."/>
            <person name="Huan T."/>
        </authorList>
    </citation>
    <scope>NUCLEOTIDE SEQUENCE [LARGE SCALE GENOMIC DNA]</scope>
    <source>
        <strain evidence="9 10">B156</strain>
    </source>
</reference>
<evidence type="ECO:0000313" key="9">
    <source>
        <dbReference type="EMBL" id="NNU41994.1"/>
    </source>
</evidence>
<feature type="domain" description="MotA/TolQ/ExbB proton channel" evidence="8">
    <location>
        <begin position="75"/>
        <end position="139"/>
    </location>
</feature>
<comment type="subcellular location">
    <subcellularLocation>
        <location evidence="1">Cell membrane</location>
        <topology evidence="1">Multi-pass membrane protein</topology>
    </subcellularLocation>
    <subcellularLocation>
        <location evidence="6">Membrane</location>
        <topology evidence="6">Multi-pass membrane protein</topology>
    </subcellularLocation>
</comment>
<gene>
    <name evidence="9" type="ORF">HK415_00690</name>
</gene>
<dbReference type="Pfam" id="PF01618">
    <property type="entry name" value="MotA_ExbB"/>
    <property type="match status" value="1"/>
</dbReference>
<evidence type="ECO:0000256" key="3">
    <source>
        <dbReference type="ARBA" id="ARBA00022692"/>
    </source>
</evidence>
<evidence type="ECO:0000256" key="5">
    <source>
        <dbReference type="ARBA" id="ARBA00023136"/>
    </source>
</evidence>
<name>A0A849K6F9_9BURK</name>
<feature type="transmembrane region" description="Helical" evidence="7">
    <location>
        <begin position="75"/>
        <end position="95"/>
    </location>
</feature>
<keyword evidence="3 7" id="KW-0812">Transmembrane</keyword>
<evidence type="ECO:0000256" key="1">
    <source>
        <dbReference type="ARBA" id="ARBA00004651"/>
    </source>
</evidence>
<feature type="transmembrane region" description="Helical" evidence="7">
    <location>
        <begin position="35"/>
        <end position="54"/>
    </location>
</feature>
<evidence type="ECO:0000259" key="8">
    <source>
        <dbReference type="Pfam" id="PF01618"/>
    </source>
</evidence>
<comment type="caution">
    <text evidence="9">The sequence shown here is derived from an EMBL/GenBank/DDBJ whole genome shotgun (WGS) entry which is preliminary data.</text>
</comment>
<accession>A0A849K6F9</accession>
<dbReference type="GO" id="GO:0005886">
    <property type="term" value="C:plasma membrane"/>
    <property type="evidence" value="ECO:0007669"/>
    <property type="project" value="UniProtKB-SubCell"/>
</dbReference>
<dbReference type="InterPro" id="IPR002898">
    <property type="entry name" value="MotA_ExbB_proton_chnl"/>
</dbReference>
<evidence type="ECO:0000256" key="7">
    <source>
        <dbReference type="SAM" id="Phobius"/>
    </source>
</evidence>
<evidence type="ECO:0000256" key="2">
    <source>
        <dbReference type="ARBA" id="ARBA00022475"/>
    </source>
</evidence>
<evidence type="ECO:0000256" key="6">
    <source>
        <dbReference type="RuleBase" id="RU004057"/>
    </source>
</evidence>
<organism evidence="9 10">
    <name type="scientific">Ramlibacter montanisoli</name>
    <dbReference type="NCBI Taxonomy" id="2732512"/>
    <lineage>
        <taxon>Bacteria</taxon>
        <taxon>Pseudomonadati</taxon>
        <taxon>Pseudomonadota</taxon>
        <taxon>Betaproteobacteria</taxon>
        <taxon>Burkholderiales</taxon>
        <taxon>Comamonadaceae</taxon>
        <taxon>Ramlibacter</taxon>
    </lineage>
</organism>